<dbReference type="Pfam" id="PF00672">
    <property type="entry name" value="HAMP"/>
    <property type="match status" value="1"/>
</dbReference>
<dbReference type="AlphaFoldDB" id="A0A4S4BHU3"/>
<dbReference type="InterPro" id="IPR050640">
    <property type="entry name" value="Bact_2-comp_sensor_kinase"/>
</dbReference>
<dbReference type="SUPFAM" id="SSF158472">
    <property type="entry name" value="HAMP domain-like"/>
    <property type="match status" value="1"/>
</dbReference>
<evidence type="ECO:0000256" key="3">
    <source>
        <dbReference type="ARBA" id="ARBA00022553"/>
    </source>
</evidence>
<proteinExistence type="predicted"/>
<keyword evidence="7" id="KW-0812">Transmembrane</keyword>
<dbReference type="Gene3D" id="3.30.450.20">
    <property type="entry name" value="PAS domain"/>
    <property type="match status" value="1"/>
</dbReference>
<dbReference type="Pfam" id="PF06580">
    <property type="entry name" value="His_kinase"/>
    <property type="match status" value="1"/>
</dbReference>
<dbReference type="InterPro" id="IPR010559">
    <property type="entry name" value="Sig_transdc_His_kin_internal"/>
</dbReference>
<dbReference type="PANTHER" id="PTHR34220:SF7">
    <property type="entry name" value="SENSOR HISTIDINE KINASE YPDA"/>
    <property type="match status" value="1"/>
</dbReference>
<sequence length="625" mass="69980">MFRTSIRTKLMGLLLAATIIPILISMLVSNHYIKSAVTEKSINENQTMLSLGTNNILNYMNTINRVSLNVYNSINNSSSMYAIVERGSAASVVSETFDANNRMTLYSHLLNMYQQLPGAHQIQLQILGPDRMTYLLARGLYRGGTNSSIEWPSERANNPAPFVEATHTSVHYAYDWNHSIKEESVFTLRRPIIRTPSDEIIGYLSIDIKSEELERICDSLVTSNKETLYLMDRSGGMLCSANSDTEAQRQSLPWMERLLSLPGGEDAEASGHFAWNDDGFSGIVIYDTLQTNFMEWLVVKELPYSYLYEDAQTVRTLNSLIIALFLVVVVIATLFVSFHFTKPIKRLILHINQAQIGNLNAAAAPVQSKDEIGLLARRFNSMMITINDLINKEYKLEIANKTNQLKAMQAQINPHFLNNSLQSIGTLALQSNAPKVYSLLSSLARMMRYTMNTNDAIVPLDAELAHAKAFLELQQQRFSDRIDVRFEIDPEARQVLVPKMLLQPLIENYFKHGYEPQGGSGSLLVAARVTEDRRLIVLVEDNGLGVTAARLNELQQQFARMGAVPLEEAEEGIGLRNVAMRLKLYFGEEAKLEVSSPGQEQGGFGVTLRIPLHSELKSSGMMSSP</sequence>
<dbReference type="InterPro" id="IPR003594">
    <property type="entry name" value="HATPase_dom"/>
</dbReference>
<comment type="caution">
    <text evidence="9">The sequence shown here is derived from an EMBL/GenBank/DDBJ whole genome shotgun (WGS) entry which is preliminary data.</text>
</comment>
<evidence type="ECO:0000256" key="7">
    <source>
        <dbReference type="SAM" id="Phobius"/>
    </source>
</evidence>
<dbReference type="InterPro" id="IPR036890">
    <property type="entry name" value="HATPase_C_sf"/>
</dbReference>
<feature type="transmembrane region" description="Helical" evidence="7">
    <location>
        <begin position="12"/>
        <end position="33"/>
    </location>
</feature>
<dbReference type="Pfam" id="PF02518">
    <property type="entry name" value="HATPase_c"/>
    <property type="match status" value="1"/>
</dbReference>
<feature type="domain" description="HAMP" evidence="8">
    <location>
        <begin position="338"/>
        <end position="391"/>
    </location>
</feature>
<dbReference type="GO" id="GO:0000155">
    <property type="term" value="F:phosphorelay sensor kinase activity"/>
    <property type="evidence" value="ECO:0007669"/>
    <property type="project" value="InterPro"/>
</dbReference>
<keyword evidence="2" id="KW-1003">Cell membrane</keyword>
<evidence type="ECO:0000313" key="10">
    <source>
        <dbReference type="Proteomes" id="UP000310636"/>
    </source>
</evidence>
<dbReference type="CDD" id="cd06225">
    <property type="entry name" value="HAMP"/>
    <property type="match status" value="1"/>
</dbReference>
<evidence type="ECO:0000256" key="2">
    <source>
        <dbReference type="ARBA" id="ARBA00022475"/>
    </source>
</evidence>
<name>A0A4S4BHU3_9BACL</name>
<evidence type="ECO:0000256" key="5">
    <source>
        <dbReference type="ARBA" id="ARBA00022777"/>
    </source>
</evidence>
<dbReference type="PANTHER" id="PTHR34220">
    <property type="entry name" value="SENSOR HISTIDINE KINASE YPDA"/>
    <property type="match status" value="1"/>
</dbReference>
<dbReference type="PROSITE" id="PS50885">
    <property type="entry name" value="HAMP"/>
    <property type="match status" value="1"/>
</dbReference>
<gene>
    <name evidence="9" type="ORF">E6C55_26950</name>
</gene>
<dbReference type="EMBL" id="SSOB01000046">
    <property type="protein sequence ID" value="THF74019.1"/>
    <property type="molecule type" value="Genomic_DNA"/>
</dbReference>
<dbReference type="InterPro" id="IPR003660">
    <property type="entry name" value="HAMP_dom"/>
</dbReference>
<dbReference type="Gene3D" id="3.30.565.10">
    <property type="entry name" value="Histidine kinase-like ATPase, C-terminal domain"/>
    <property type="match status" value="1"/>
</dbReference>
<keyword evidence="5 9" id="KW-0418">Kinase</keyword>
<evidence type="ECO:0000256" key="1">
    <source>
        <dbReference type="ARBA" id="ARBA00004651"/>
    </source>
</evidence>
<keyword evidence="3" id="KW-0597">Phosphoprotein</keyword>
<organism evidence="9 10">
    <name type="scientific">Cohnella fermenti</name>
    <dbReference type="NCBI Taxonomy" id="2565925"/>
    <lineage>
        <taxon>Bacteria</taxon>
        <taxon>Bacillati</taxon>
        <taxon>Bacillota</taxon>
        <taxon>Bacilli</taxon>
        <taxon>Bacillales</taxon>
        <taxon>Paenibacillaceae</taxon>
        <taxon>Cohnella</taxon>
    </lineage>
</organism>
<accession>A0A4S4BHU3</accession>
<protein>
    <submittedName>
        <fullName evidence="9">Sensor histidine kinase</fullName>
    </submittedName>
</protein>
<dbReference type="OrthoDB" id="9776552at2"/>
<evidence type="ECO:0000313" key="9">
    <source>
        <dbReference type="EMBL" id="THF74019.1"/>
    </source>
</evidence>
<keyword evidence="4" id="KW-0808">Transferase</keyword>
<evidence type="ECO:0000256" key="6">
    <source>
        <dbReference type="ARBA" id="ARBA00023136"/>
    </source>
</evidence>
<keyword evidence="7" id="KW-1133">Transmembrane helix</keyword>
<evidence type="ECO:0000256" key="4">
    <source>
        <dbReference type="ARBA" id="ARBA00022679"/>
    </source>
</evidence>
<keyword evidence="10" id="KW-1185">Reference proteome</keyword>
<comment type="subcellular location">
    <subcellularLocation>
        <location evidence="1">Cell membrane</location>
        <topology evidence="1">Multi-pass membrane protein</topology>
    </subcellularLocation>
</comment>
<evidence type="ECO:0000259" key="8">
    <source>
        <dbReference type="PROSITE" id="PS50885"/>
    </source>
</evidence>
<dbReference type="SMART" id="SM00304">
    <property type="entry name" value="HAMP"/>
    <property type="match status" value="1"/>
</dbReference>
<dbReference type="Proteomes" id="UP000310636">
    <property type="component" value="Unassembled WGS sequence"/>
</dbReference>
<feature type="transmembrane region" description="Helical" evidence="7">
    <location>
        <begin position="320"/>
        <end position="340"/>
    </location>
</feature>
<dbReference type="GO" id="GO:0005886">
    <property type="term" value="C:plasma membrane"/>
    <property type="evidence" value="ECO:0007669"/>
    <property type="project" value="UniProtKB-SubCell"/>
</dbReference>
<keyword evidence="6 7" id="KW-0472">Membrane</keyword>
<dbReference type="RefSeq" id="WP_136372942.1">
    <property type="nucleotide sequence ID" value="NZ_SSOB01000046.1"/>
</dbReference>
<dbReference type="SUPFAM" id="SSF55874">
    <property type="entry name" value="ATPase domain of HSP90 chaperone/DNA topoisomerase II/histidine kinase"/>
    <property type="match status" value="1"/>
</dbReference>
<reference evidence="9 10" key="1">
    <citation type="submission" date="2019-04" db="EMBL/GenBank/DDBJ databases">
        <title>Cohnella sp. nov. isolated from preserved vegetables.</title>
        <authorList>
            <person name="Lin S.-Y."/>
            <person name="Hung M.-H."/>
            <person name="Young C.-C."/>
        </authorList>
    </citation>
    <scope>NUCLEOTIDE SEQUENCE [LARGE SCALE GENOMIC DNA]</scope>
    <source>
        <strain evidence="9 10">CC-MHH1044</strain>
    </source>
</reference>
<dbReference type="Gene3D" id="1.10.8.500">
    <property type="entry name" value="HAMP domain in histidine kinase"/>
    <property type="match status" value="1"/>
</dbReference>